<dbReference type="InterPro" id="IPR036856">
    <property type="entry name" value="Ald_Oxase/Xan_DH_a/b_sf"/>
</dbReference>
<dbReference type="InterPro" id="IPR036318">
    <property type="entry name" value="FAD-bd_PCMH-like_sf"/>
</dbReference>
<evidence type="ECO:0000256" key="2">
    <source>
        <dbReference type="ARBA" id="ARBA00004275"/>
    </source>
</evidence>
<dbReference type="AlphaFoldDB" id="A0AA35S271"/>
<comment type="cofactor">
    <cofactor evidence="16">
        <name>Mo-molybdopterin</name>
        <dbReference type="ChEBI" id="CHEBI:71302"/>
    </cofactor>
    <text evidence="16">Binds 1 Mo-molybdopterin (Mo-MPT) cofactor per subunit.</text>
</comment>
<dbReference type="GO" id="GO:0071949">
    <property type="term" value="F:FAD binding"/>
    <property type="evidence" value="ECO:0007669"/>
    <property type="project" value="InterPro"/>
</dbReference>
<dbReference type="GO" id="GO:0005777">
    <property type="term" value="C:peroxisome"/>
    <property type="evidence" value="ECO:0007669"/>
    <property type="project" value="UniProtKB-SubCell"/>
</dbReference>
<evidence type="ECO:0000256" key="8">
    <source>
        <dbReference type="ARBA" id="ARBA00022827"/>
    </source>
</evidence>
<keyword evidence="6" id="KW-0001">2Fe-2S</keyword>
<keyword evidence="4 16" id="KW-0500">Molybdenum</keyword>
<evidence type="ECO:0000256" key="15">
    <source>
        <dbReference type="PIRSR" id="PIRSR000127-2"/>
    </source>
</evidence>
<dbReference type="InterPro" id="IPR008274">
    <property type="entry name" value="AldOxase/xan_DH_MoCoBD1"/>
</dbReference>
<sequence length="1002" mass="110167">MLRWFAGQQIRNTASIGGNICNASPISDLNPVLMACGAKLHLASQGSKRVITLDSNFFLDYKKTCIKPNEVLVAILIPFTAQNEYVYSYKQSRRREDDLAIVNAGLRVVINGTKGQWRIRDCTLVYGGMSKTTVMASNTQQALIGREWNEATLQEATRLLSEELQLSWGCPWGHARVPQVSGHLILLQVLPDSLPPPLSSLSPSTSTLWHTQIQQVIITSSQGFQRVPCDQKAEDMVGRPVMHLSAPQQATGEARYLDDVPRLEGELYGGLVLSQHAHAIISVDASAALVMEGVVDYVSVTDVPGDNMIGINNDEPVFADGKVMSFGQIIGVVLATDKPLAQRAAKAVRVTYEDIHPPVITIEDAIRAGWFIGEEMKVEDGDVEKALSEAEHVLEGEVRVGGQDHFYLETQACLVVPKGEQEEVEILSSTQGVTAVQTNAARGLGIPRNRVVSKVKRIGGGFGGKETRGCYLSTAVAVAANKVQRPVRIMLDRNEDMMTSGGRHPFLGVYKVGFTSQGRITALDLKLYSNGGISADLSIPVMQRAVTHADNVYKIPNYRAVGKVCRTNLPPNTAFRGFGGPQGMIITEQWIERVAEFLKLPSEQVRRLNFYHDGDATPYGQIQPKVHVSRCWDTLLENTHYLTTWRSSVDLFNKSNKWKKRGLAIIPNRYCLAFGITFLNQAGALLHVYTDGSVLLSHGGMEMGQGLHTKMIQVCSHCFDLPMDRIHISETSSDKVPNTSPTAASVSTDMYGMAVKSCCDQIMERLKPFREADPEAGWDKWVERAYFERVNLSAQGFYKTPDLWFDWSKGKGNLYSYFSYGASASEVEVDTLTGDFTILRSDLVMDVGDSLNPAIDIGQVEGAFTQGLGLFTMEQCVYLEGNGRTQRGQLFTTGPGTYKIPAVSDIPVQLNVTLLDGTSNPQAIFSSKAVGEPPLFLAASVLFAIRDAVRASRAERGIIAPFQLDTPATCHTIRMACEDQFTQQAQQCFTNLSSTRKWTVNV</sequence>
<dbReference type="GO" id="GO:0016491">
    <property type="term" value="F:oxidoreductase activity"/>
    <property type="evidence" value="ECO:0007669"/>
    <property type="project" value="UniProtKB-KW"/>
</dbReference>
<feature type="binding site" evidence="15">
    <location>
        <position position="90"/>
    </location>
    <ligand>
        <name>FAD</name>
        <dbReference type="ChEBI" id="CHEBI:57692"/>
    </ligand>
</feature>
<evidence type="ECO:0000256" key="7">
    <source>
        <dbReference type="ARBA" id="ARBA00022723"/>
    </source>
</evidence>
<dbReference type="SMART" id="SM01092">
    <property type="entry name" value="CO_deh_flav_C"/>
    <property type="match status" value="1"/>
</dbReference>
<dbReference type="InterPro" id="IPR002346">
    <property type="entry name" value="Mopterin_DH_FAD-bd"/>
</dbReference>
<dbReference type="FunFam" id="3.30.365.10:FF:000003">
    <property type="entry name" value="Aldehyde oxidase 1"/>
    <property type="match status" value="1"/>
</dbReference>
<dbReference type="SUPFAM" id="SSF56003">
    <property type="entry name" value="Molybdenum cofactor-binding domain"/>
    <property type="match status" value="1"/>
</dbReference>
<dbReference type="InterPro" id="IPR016169">
    <property type="entry name" value="FAD-bd_PCMH_sub2"/>
</dbReference>
<dbReference type="InterPro" id="IPR000674">
    <property type="entry name" value="Ald_Oxase/Xan_DH_a/b"/>
</dbReference>
<feature type="binding site" evidence="16">
    <location>
        <position position="576"/>
    </location>
    <ligand>
        <name>Mo-molybdopterin</name>
        <dbReference type="ChEBI" id="CHEBI:71302"/>
    </ligand>
    <ligandPart>
        <name>Mo</name>
        <dbReference type="ChEBI" id="CHEBI:28685"/>
    </ligandPart>
</feature>
<feature type="binding site" evidence="15">
    <location>
        <position position="72"/>
    </location>
    <ligand>
        <name>FAD</name>
        <dbReference type="ChEBI" id="CHEBI:57692"/>
    </ligand>
</feature>
<dbReference type="InterPro" id="IPR005107">
    <property type="entry name" value="CO_DH_flav_C"/>
</dbReference>
<comment type="similarity">
    <text evidence="3">Belongs to the xanthine dehydrogenase family.</text>
</comment>
<dbReference type="InterPro" id="IPR016208">
    <property type="entry name" value="Ald_Oxase/xanthine_DH-like"/>
</dbReference>
<feature type="binding site" evidence="15">
    <location>
        <position position="28"/>
    </location>
    <ligand>
        <name>FAD</name>
        <dbReference type="ChEBI" id="CHEBI:57692"/>
    </ligand>
</feature>
<dbReference type="FunFam" id="3.30.365.10:FF:000004">
    <property type="entry name" value="Xanthine dehydrogenase oxidase"/>
    <property type="match status" value="1"/>
</dbReference>
<evidence type="ECO:0000256" key="1">
    <source>
        <dbReference type="ARBA" id="ARBA00001974"/>
    </source>
</evidence>
<dbReference type="GO" id="GO:0051537">
    <property type="term" value="F:2 iron, 2 sulfur cluster binding"/>
    <property type="evidence" value="ECO:0007669"/>
    <property type="project" value="UniProtKB-KW"/>
</dbReference>
<evidence type="ECO:0000256" key="11">
    <source>
        <dbReference type="ARBA" id="ARBA00023014"/>
    </source>
</evidence>
<evidence type="ECO:0000256" key="13">
    <source>
        <dbReference type="ARBA" id="ARBA00034078"/>
    </source>
</evidence>
<keyword evidence="10" id="KW-0408">Iron</keyword>
<evidence type="ECO:0000256" key="16">
    <source>
        <dbReference type="PIRSR" id="PIRSR000127-3"/>
    </source>
</evidence>
<keyword evidence="11" id="KW-0411">Iron-sulfur</keyword>
<dbReference type="Pfam" id="PF03450">
    <property type="entry name" value="CO_deh_flav_C"/>
    <property type="match status" value="1"/>
</dbReference>
<feature type="active site" description="Proton acceptor" evidence="14">
    <location>
        <position position="932"/>
    </location>
</feature>
<dbReference type="Gene3D" id="3.30.365.10">
    <property type="entry name" value="Aldehyde oxidase/xanthine dehydrogenase, molybdopterin binding domain"/>
    <property type="match status" value="4"/>
</dbReference>
<feature type="binding site" evidence="15">
    <location>
        <position position="578"/>
    </location>
    <ligand>
        <name>substrate</name>
    </ligand>
</feature>
<feature type="binding site" evidence="16">
    <location>
        <position position="744"/>
    </location>
    <ligand>
        <name>Mo-molybdopterin</name>
        <dbReference type="ChEBI" id="CHEBI:71302"/>
    </ligand>
    <ligandPart>
        <name>Mo</name>
        <dbReference type="ChEBI" id="CHEBI:28685"/>
    </ligandPart>
</feature>
<dbReference type="Pfam" id="PF20256">
    <property type="entry name" value="MoCoBD_2"/>
    <property type="match status" value="1"/>
</dbReference>
<dbReference type="InterPro" id="IPR016166">
    <property type="entry name" value="FAD-bd_PCMH"/>
</dbReference>
<keyword evidence="8 15" id="KW-0274">FAD</keyword>
<dbReference type="Pfam" id="PF01315">
    <property type="entry name" value="Ald_Xan_dh_C"/>
    <property type="match status" value="1"/>
</dbReference>
<dbReference type="PANTHER" id="PTHR45444:SF3">
    <property type="entry name" value="XANTHINE DEHYDROGENASE"/>
    <property type="match status" value="1"/>
</dbReference>
<dbReference type="FunFam" id="3.30.365.10:FF:000002">
    <property type="entry name" value="Xanthine dehydrogenase oxidase"/>
    <property type="match status" value="1"/>
</dbReference>
<protein>
    <submittedName>
        <fullName evidence="18">Xanthine dehydrogenase/oxidase</fullName>
    </submittedName>
</protein>
<proteinExistence type="inferred from homology"/>
<dbReference type="InterPro" id="IPR037165">
    <property type="entry name" value="AldOxase/xan_DH_Mopterin-bd_sf"/>
</dbReference>
<organism evidence="18 19">
    <name type="scientific">Geodia barretti</name>
    <name type="common">Barrett's horny sponge</name>
    <dbReference type="NCBI Taxonomy" id="519541"/>
    <lineage>
        <taxon>Eukaryota</taxon>
        <taxon>Metazoa</taxon>
        <taxon>Porifera</taxon>
        <taxon>Demospongiae</taxon>
        <taxon>Heteroscleromorpha</taxon>
        <taxon>Tetractinellida</taxon>
        <taxon>Astrophorina</taxon>
        <taxon>Geodiidae</taxon>
        <taxon>Geodia</taxon>
    </lineage>
</organism>
<dbReference type="Gene3D" id="3.30.465.10">
    <property type="match status" value="1"/>
</dbReference>
<dbReference type="SMART" id="SM01008">
    <property type="entry name" value="Ald_Xan_dh_C"/>
    <property type="match status" value="1"/>
</dbReference>
<evidence type="ECO:0000256" key="14">
    <source>
        <dbReference type="PIRSR" id="PIRSR000127-1"/>
    </source>
</evidence>
<dbReference type="SUPFAM" id="SSF55447">
    <property type="entry name" value="CO dehydrogenase flavoprotein C-terminal domain-like"/>
    <property type="match status" value="1"/>
</dbReference>
<feature type="binding site" evidence="15">
    <location>
        <position position="5"/>
    </location>
    <ligand>
        <name>FAD</name>
        <dbReference type="ChEBI" id="CHEBI:57692"/>
    </ligand>
</feature>
<dbReference type="EMBL" id="CASHTH010001920">
    <property type="protein sequence ID" value="CAI8021899.1"/>
    <property type="molecule type" value="Genomic_DNA"/>
</dbReference>
<dbReference type="PROSITE" id="PS51387">
    <property type="entry name" value="FAD_PCMH"/>
    <property type="match status" value="1"/>
</dbReference>
<evidence type="ECO:0000256" key="6">
    <source>
        <dbReference type="ARBA" id="ARBA00022714"/>
    </source>
</evidence>
<feature type="binding site" evidence="16">
    <location>
        <position position="462"/>
    </location>
    <ligand>
        <name>Mo-molybdopterin</name>
        <dbReference type="ChEBI" id="CHEBI:71302"/>
    </ligand>
    <ligandPart>
        <name>Mo</name>
        <dbReference type="ChEBI" id="CHEBI:28685"/>
    </ligandPart>
</feature>
<dbReference type="Pfam" id="PF02738">
    <property type="entry name" value="MoCoBD_1"/>
    <property type="match status" value="1"/>
</dbReference>
<keyword evidence="5" id="KW-0285">Flavoprotein</keyword>
<feature type="domain" description="FAD-binding PCMH-type" evidence="17">
    <location>
        <begin position="1"/>
        <end position="82"/>
    </location>
</feature>
<feature type="binding site" evidence="16">
    <location>
        <position position="431"/>
    </location>
    <ligand>
        <name>Mo-molybdopterin</name>
        <dbReference type="ChEBI" id="CHEBI:71302"/>
    </ligand>
    <ligandPart>
        <name>Mo</name>
        <dbReference type="ChEBI" id="CHEBI:28685"/>
    </ligandPart>
</feature>
<keyword evidence="19" id="KW-1185">Reference proteome</keyword>
<keyword evidence="9" id="KW-0560">Oxidoreductase</keyword>
<evidence type="ECO:0000256" key="9">
    <source>
        <dbReference type="ARBA" id="ARBA00023002"/>
    </source>
</evidence>
<dbReference type="InterPro" id="IPR036683">
    <property type="entry name" value="CO_DH_flav_C_dom_sf"/>
</dbReference>
<dbReference type="Pfam" id="PF00941">
    <property type="entry name" value="FAD_binding_5"/>
    <property type="match status" value="1"/>
</dbReference>
<dbReference type="SUPFAM" id="SSF56176">
    <property type="entry name" value="FAD-binding/transporter-associated domain-like"/>
    <property type="match status" value="1"/>
</dbReference>
<gene>
    <name evidence="18" type="ORF">GBAR_LOCUS12898</name>
</gene>
<dbReference type="FunFam" id="3.90.1170.50:FF:000001">
    <property type="entry name" value="Aldehyde oxidase 1"/>
    <property type="match status" value="1"/>
</dbReference>
<comment type="caution">
    <text evidence="18">The sequence shown here is derived from an EMBL/GenBank/DDBJ whole genome shotgun (WGS) entry which is preliminary data.</text>
</comment>
<evidence type="ECO:0000313" key="18">
    <source>
        <dbReference type="EMBL" id="CAI8021899.1"/>
    </source>
</evidence>
<dbReference type="PIRSF" id="PIRSF000127">
    <property type="entry name" value="Xanthine_DH"/>
    <property type="match status" value="1"/>
</dbReference>
<keyword evidence="12" id="KW-0576">Peroxisome</keyword>
<comment type="subcellular location">
    <subcellularLocation>
        <location evidence="2">Peroxisome</location>
    </subcellularLocation>
</comment>
<dbReference type="Gene3D" id="3.30.390.50">
    <property type="entry name" value="CO dehydrogenase flavoprotein, C-terminal domain"/>
    <property type="match status" value="1"/>
</dbReference>
<evidence type="ECO:0000256" key="4">
    <source>
        <dbReference type="ARBA" id="ARBA00022505"/>
    </source>
</evidence>
<dbReference type="PANTHER" id="PTHR45444">
    <property type="entry name" value="XANTHINE DEHYDROGENASE"/>
    <property type="match status" value="1"/>
</dbReference>
<evidence type="ECO:0000256" key="3">
    <source>
        <dbReference type="ARBA" id="ARBA00006849"/>
    </source>
</evidence>
<reference evidence="18" key="1">
    <citation type="submission" date="2023-03" db="EMBL/GenBank/DDBJ databases">
        <authorList>
            <person name="Steffen K."/>
            <person name="Cardenas P."/>
        </authorList>
    </citation>
    <scope>NUCLEOTIDE SEQUENCE</scope>
</reference>
<dbReference type="GO" id="GO:0005506">
    <property type="term" value="F:iron ion binding"/>
    <property type="evidence" value="ECO:0007669"/>
    <property type="project" value="InterPro"/>
</dbReference>
<keyword evidence="7 16" id="KW-0479">Metal-binding</keyword>
<dbReference type="Gene3D" id="3.90.1170.50">
    <property type="entry name" value="Aldehyde oxidase/xanthine dehydrogenase, a/b hammerhead"/>
    <property type="match status" value="1"/>
</dbReference>
<feature type="binding site" evidence="15">
    <location>
        <position position="544"/>
    </location>
    <ligand>
        <name>substrate</name>
    </ligand>
</feature>
<accession>A0AA35S271</accession>
<dbReference type="FunFam" id="3.30.465.10:FF:000004">
    <property type="entry name" value="Xanthine dehydrogenase/oxidase"/>
    <property type="match status" value="1"/>
</dbReference>
<evidence type="ECO:0000313" key="19">
    <source>
        <dbReference type="Proteomes" id="UP001174909"/>
    </source>
</evidence>
<evidence type="ECO:0000256" key="5">
    <source>
        <dbReference type="ARBA" id="ARBA00022630"/>
    </source>
</evidence>
<comment type="cofactor">
    <cofactor evidence="1 15">
        <name>FAD</name>
        <dbReference type="ChEBI" id="CHEBI:57692"/>
    </cofactor>
</comment>
<feature type="binding site" evidence="15">
    <location>
        <position position="466"/>
    </location>
    <ligand>
        <name>substrate</name>
    </ligand>
</feature>
<dbReference type="SUPFAM" id="SSF54665">
    <property type="entry name" value="CO dehydrogenase molybdoprotein N-domain-like"/>
    <property type="match status" value="1"/>
</dbReference>
<name>A0AA35S271_GEOBA</name>
<dbReference type="InterPro" id="IPR046867">
    <property type="entry name" value="AldOxase/xan_DH_MoCoBD2"/>
</dbReference>
<dbReference type="Proteomes" id="UP001174909">
    <property type="component" value="Unassembled WGS sequence"/>
</dbReference>
<evidence type="ECO:0000256" key="12">
    <source>
        <dbReference type="ARBA" id="ARBA00023140"/>
    </source>
</evidence>
<evidence type="ECO:0000256" key="10">
    <source>
        <dbReference type="ARBA" id="ARBA00023004"/>
    </source>
</evidence>
<feature type="binding site" evidence="15">
    <location>
        <begin position="15"/>
        <end position="19"/>
    </location>
    <ligand>
        <name>FAD</name>
        <dbReference type="ChEBI" id="CHEBI:57692"/>
    </ligand>
</feature>
<comment type="cofactor">
    <cofactor evidence="13">
        <name>[2Fe-2S] cluster</name>
        <dbReference type="ChEBI" id="CHEBI:190135"/>
    </cofactor>
</comment>
<evidence type="ECO:0000259" key="17">
    <source>
        <dbReference type="PROSITE" id="PS51387"/>
    </source>
</evidence>